<dbReference type="EMBL" id="JAUEPT010000358">
    <property type="protein sequence ID" value="KAK0421697.1"/>
    <property type="molecule type" value="Genomic_DNA"/>
</dbReference>
<dbReference type="Proteomes" id="UP001175226">
    <property type="component" value="Unassembled WGS sequence"/>
</dbReference>
<sequence length="503" mass="57169">MAIQRWWEQLGRHPGDEGWGQTHSEVSFICNLAHQAEQLTGHAEVVTEFNQKCTQEVSELHDTVSLLRQEKLALQQEASDLRKQTQAQSSKLAKLIAGHSSKTTSLKHQLQDKEECLTNLEMKSTLEVQRFMQLEANLKHEVNKLCNQLDISEEARATAENNAKQYQSGGPEFEWGINSEVKRCLESDKFFQQRVQSACVEMDEDEYYSWFINDAKFLADMIHAKCDEAEAEYHKEDQIDSVKAHYAMESEDKIHDIQTKYEVEMKAKEEARKSATVSKQKRIAVEEKVKNLELKIHQLDSMSPLIDIVQLSAFQKYVDNAMEEKLAQWFRDKNCDVELVCPITNNQVDEMQVDERPAPSEKEKEPYARGRAAPTWQAFEHQLSSLAKSPFHSQLAPPLSTPLNLSALHKEDPLSHPMPSAVNMKPTPANGQHFQLGGLMTGYAQVSSKKSPMEATETSSAEGAKKRADQTQDPIWNVILRTVHKELNLKLNIKADNQISTAI</sequence>
<accession>A0AA39M5H3</accession>
<evidence type="ECO:0000256" key="2">
    <source>
        <dbReference type="SAM" id="MobiDB-lite"/>
    </source>
</evidence>
<gene>
    <name evidence="3" type="ORF">EV421DRAFT_1915783</name>
</gene>
<protein>
    <submittedName>
        <fullName evidence="3">Uncharacterized protein</fullName>
    </submittedName>
</protein>
<keyword evidence="1" id="KW-0175">Coiled coil</keyword>
<reference evidence="3" key="1">
    <citation type="submission" date="2023-06" db="EMBL/GenBank/DDBJ databases">
        <authorList>
            <consortium name="Lawrence Berkeley National Laboratory"/>
            <person name="Ahrendt S."/>
            <person name="Sahu N."/>
            <person name="Indic B."/>
            <person name="Wong-Bajracharya J."/>
            <person name="Merenyi Z."/>
            <person name="Ke H.-M."/>
            <person name="Monk M."/>
            <person name="Kocsube S."/>
            <person name="Drula E."/>
            <person name="Lipzen A."/>
            <person name="Balint B."/>
            <person name="Henrissat B."/>
            <person name="Andreopoulos B."/>
            <person name="Martin F.M."/>
            <person name="Harder C.B."/>
            <person name="Rigling D."/>
            <person name="Ford K.L."/>
            <person name="Foster G.D."/>
            <person name="Pangilinan J."/>
            <person name="Papanicolaou A."/>
            <person name="Barry K."/>
            <person name="LaButti K."/>
            <person name="Viragh M."/>
            <person name="Koriabine M."/>
            <person name="Yan M."/>
            <person name="Riley R."/>
            <person name="Champramary S."/>
            <person name="Plett K.L."/>
            <person name="Tsai I.J."/>
            <person name="Slot J."/>
            <person name="Sipos G."/>
            <person name="Plett J."/>
            <person name="Nagy L.G."/>
            <person name="Grigoriev I.V."/>
        </authorList>
    </citation>
    <scope>NUCLEOTIDE SEQUENCE</scope>
    <source>
        <strain evidence="3">FPL87.14</strain>
    </source>
</reference>
<evidence type="ECO:0000313" key="3">
    <source>
        <dbReference type="EMBL" id="KAK0421697.1"/>
    </source>
</evidence>
<proteinExistence type="predicted"/>
<feature type="coiled-coil region" evidence="1">
    <location>
        <begin position="57"/>
        <end position="84"/>
    </location>
</feature>
<dbReference type="AlphaFoldDB" id="A0AA39M5H3"/>
<keyword evidence="4" id="KW-1185">Reference proteome</keyword>
<evidence type="ECO:0000313" key="4">
    <source>
        <dbReference type="Proteomes" id="UP001175226"/>
    </source>
</evidence>
<feature type="region of interest" description="Disordered" evidence="2">
    <location>
        <begin position="448"/>
        <end position="469"/>
    </location>
</feature>
<name>A0AA39M5H3_9AGAR</name>
<feature type="compositionally biased region" description="Polar residues" evidence="2">
    <location>
        <begin position="448"/>
        <end position="461"/>
    </location>
</feature>
<comment type="caution">
    <text evidence="3">The sequence shown here is derived from an EMBL/GenBank/DDBJ whole genome shotgun (WGS) entry which is preliminary data.</text>
</comment>
<evidence type="ECO:0000256" key="1">
    <source>
        <dbReference type="SAM" id="Coils"/>
    </source>
</evidence>
<organism evidence="3 4">
    <name type="scientific">Armillaria borealis</name>
    <dbReference type="NCBI Taxonomy" id="47425"/>
    <lineage>
        <taxon>Eukaryota</taxon>
        <taxon>Fungi</taxon>
        <taxon>Dikarya</taxon>
        <taxon>Basidiomycota</taxon>
        <taxon>Agaricomycotina</taxon>
        <taxon>Agaricomycetes</taxon>
        <taxon>Agaricomycetidae</taxon>
        <taxon>Agaricales</taxon>
        <taxon>Marasmiineae</taxon>
        <taxon>Physalacriaceae</taxon>
        <taxon>Armillaria</taxon>
    </lineage>
</organism>